<reference evidence="2 3" key="1">
    <citation type="submission" date="2016-07" db="EMBL/GenBank/DDBJ databases">
        <title>Pervasive Adenine N6-methylation of Active Genes in Fungi.</title>
        <authorList>
            <consortium name="DOE Joint Genome Institute"/>
            <person name="Mondo S.J."/>
            <person name="Dannebaum R.O."/>
            <person name="Kuo R.C."/>
            <person name="Labutti K."/>
            <person name="Haridas S."/>
            <person name="Kuo A."/>
            <person name="Salamov A."/>
            <person name="Ahrendt S.R."/>
            <person name="Lipzen A."/>
            <person name="Sullivan W."/>
            <person name="Andreopoulos W.B."/>
            <person name="Clum A."/>
            <person name="Lindquist E."/>
            <person name="Daum C."/>
            <person name="Ramamoorthy G.K."/>
            <person name="Gryganskyi A."/>
            <person name="Culley D."/>
            <person name="Magnuson J.K."/>
            <person name="James T.Y."/>
            <person name="O'Malley M.A."/>
            <person name="Stajich J.E."/>
            <person name="Spatafora J.W."/>
            <person name="Visel A."/>
            <person name="Grigoriev I.V."/>
        </authorList>
    </citation>
    <scope>NUCLEOTIDE SEQUENCE [LARGE SCALE GENOMIC DNA]</scope>
    <source>
        <strain evidence="2 3">NRRL 2496</strain>
    </source>
</reference>
<dbReference type="OMA" id="CGICAVP"/>
<name>A0A1X2HM74_SYNRA</name>
<feature type="transmembrane region" description="Helical" evidence="1">
    <location>
        <begin position="100"/>
        <end position="121"/>
    </location>
</feature>
<dbReference type="AlphaFoldDB" id="A0A1X2HM74"/>
<evidence type="ECO:0000256" key="1">
    <source>
        <dbReference type="SAM" id="Phobius"/>
    </source>
</evidence>
<dbReference type="EMBL" id="MCGN01000002">
    <property type="protein sequence ID" value="ORZ00447.1"/>
    <property type="molecule type" value="Genomic_DNA"/>
</dbReference>
<evidence type="ECO:0000313" key="2">
    <source>
        <dbReference type="EMBL" id="ORZ00447.1"/>
    </source>
</evidence>
<evidence type="ECO:0000313" key="3">
    <source>
        <dbReference type="Proteomes" id="UP000242180"/>
    </source>
</evidence>
<gene>
    <name evidence="2" type="ORF">BCR43DRAFT_485232</name>
</gene>
<dbReference type="InParanoid" id="A0A1X2HM74"/>
<feature type="transmembrane region" description="Helical" evidence="1">
    <location>
        <begin position="77"/>
        <end position="94"/>
    </location>
</feature>
<keyword evidence="1" id="KW-0812">Transmembrane</keyword>
<evidence type="ECO:0008006" key="4">
    <source>
        <dbReference type="Google" id="ProtNLM"/>
    </source>
</evidence>
<organism evidence="2 3">
    <name type="scientific">Syncephalastrum racemosum</name>
    <name type="common">Filamentous fungus</name>
    <dbReference type="NCBI Taxonomy" id="13706"/>
    <lineage>
        <taxon>Eukaryota</taxon>
        <taxon>Fungi</taxon>
        <taxon>Fungi incertae sedis</taxon>
        <taxon>Mucoromycota</taxon>
        <taxon>Mucoromycotina</taxon>
        <taxon>Mucoromycetes</taxon>
        <taxon>Mucorales</taxon>
        <taxon>Syncephalastraceae</taxon>
        <taxon>Syncephalastrum</taxon>
    </lineage>
</organism>
<keyword evidence="3" id="KW-1185">Reference proteome</keyword>
<keyword evidence="1" id="KW-1133">Transmembrane helix</keyword>
<dbReference type="Proteomes" id="UP000242180">
    <property type="component" value="Unassembled WGS sequence"/>
</dbReference>
<dbReference type="OrthoDB" id="2386090at2759"/>
<sequence>MFAMRPTTMTRNAVTALHTFRPTSSVVSVRWYATQQKLPQKAAGAFTSNKHIATPITTEKTLVYIGPFGDTLQRYKMVASLFGVCGLCAVPALLSTGQAPTMSIVFAGISALTPAAFVHWYTRGHVTRLMVYDDVRTVEKQRRRPKEMLQQSDKYVGIETCSPVGRLREHNLWLSELNDVSKSGSKAVVWQWKKRYPFILERSIIEADPFLNGLSGIVSKIRK</sequence>
<accession>A0A1X2HM74</accession>
<protein>
    <recommendedName>
        <fullName evidence="4">Transmembrane protein</fullName>
    </recommendedName>
</protein>
<comment type="caution">
    <text evidence="2">The sequence shown here is derived from an EMBL/GenBank/DDBJ whole genome shotgun (WGS) entry which is preliminary data.</text>
</comment>
<proteinExistence type="predicted"/>
<keyword evidence="1" id="KW-0472">Membrane</keyword>